<organism evidence="5 7">
    <name type="scientific">Candidatus Methanodesulfokora washburnensis</name>
    <dbReference type="NCBI Taxonomy" id="2478471"/>
    <lineage>
        <taxon>Archaea</taxon>
        <taxon>Thermoproteota</taxon>
        <taxon>Candidatus Korarchaeia</taxon>
        <taxon>Candidatus Korarchaeia incertae sedis</taxon>
        <taxon>Candidatus Methanodesulfokora</taxon>
    </lineage>
</organism>
<dbReference type="InterPro" id="IPR032875">
    <property type="entry name" value="Succ_CoA_lig_flav_dom"/>
</dbReference>
<dbReference type="Proteomes" id="UP000316217">
    <property type="component" value="Unassembled WGS sequence"/>
</dbReference>
<dbReference type="NCBIfam" id="TIGR02717">
    <property type="entry name" value="AcCoA-syn-alpha"/>
    <property type="match status" value="1"/>
</dbReference>
<dbReference type="InterPro" id="IPR036291">
    <property type="entry name" value="NAD(P)-bd_dom_sf"/>
</dbReference>
<name>A0A429GUY1_9CREN</name>
<protein>
    <submittedName>
        <fullName evidence="5">Acetyl CoA synthetase</fullName>
    </submittedName>
</protein>
<dbReference type="Gene3D" id="3.40.50.261">
    <property type="entry name" value="Succinyl-CoA synthetase domains"/>
    <property type="match status" value="2"/>
</dbReference>
<keyword evidence="3" id="KW-0067">ATP-binding</keyword>
<dbReference type="GO" id="GO:0043758">
    <property type="term" value="F:acetate-CoA ligase (ADP-forming) activity"/>
    <property type="evidence" value="ECO:0007669"/>
    <property type="project" value="InterPro"/>
</dbReference>
<dbReference type="InterPro" id="IPR014089">
    <property type="entry name" value="AcCoA-synth-alpha"/>
</dbReference>
<dbReference type="InterPro" id="IPR016102">
    <property type="entry name" value="Succinyl-CoA_synth-like"/>
</dbReference>
<keyword evidence="1" id="KW-0436">Ligase</keyword>
<reference evidence="5 7" key="1">
    <citation type="submission" date="2018-10" db="EMBL/GenBank/DDBJ databases">
        <title>Co-occurring genomic capacity for anaerobic methane metabolism and dissimilatory sulfite reduction discovered in the Korarchaeota.</title>
        <authorList>
            <person name="Mckay L.J."/>
            <person name="Dlakic M."/>
            <person name="Fields M.W."/>
            <person name="Delmont T.O."/>
            <person name="Eren A.M."/>
            <person name="Jay Z.J."/>
            <person name="Klingelsmith K.B."/>
            <person name="Rusch D.B."/>
            <person name="Inskeep W.P."/>
        </authorList>
    </citation>
    <scope>NUCLEOTIDE SEQUENCE [LARGE SCALE GENOMIC DNA]</scope>
    <source>
        <strain evidence="5 7">MDKW</strain>
    </source>
</reference>
<dbReference type="Proteomes" id="UP000277582">
    <property type="component" value="Unassembled WGS sequence"/>
</dbReference>
<dbReference type="OrthoDB" id="18103at2157"/>
<evidence type="ECO:0000256" key="3">
    <source>
        <dbReference type="ARBA" id="ARBA00022840"/>
    </source>
</evidence>
<dbReference type="InterPro" id="IPR043938">
    <property type="entry name" value="Ligase_CoA_dom"/>
</dbReference>
<keyword evidence="7" id="KW-1185">Reference proteome</keyword>
<dbReference type="SUPFAM" id="SSF51735">
    <property type="entry name" value="NAD(P)-binding Rossmann-fold domains"/>
    <property type="match status" value="1"/>
</dbReference>
<gene>
    <name evidence="5" type="ORF">D6D85_01950</name>
    <name evidence="6" type="ORF">EF810_07590</name>
</gene>
<dbReference type="PANTHER" id="PTHR43334">
    <property type="entry name" value="ACETATE--COA LIGASE [ADP-FORMING]"/>
    <property type="match status" value="1"/>
</dbReference>
<dbReference type="PANTHER" id="PTHR43334:SF1">
    <property type="entry name" value="3-HYDROXYPROPIONATE--COA LIGASE [ADP-FORMING]"/>
    <property type="match status" value="1"/>
</dbReference>
<sequence>MDALFNPRSIAVIGASKTPGKIGHAILTNIVKYGFRGRVYPVNPKYDEIEDLKCYPTVLDIPDEIDLAIIVIPAEQVPKAVGEAGAKGAKVAVVISSGFKEAGRADLEESLLEYARKYNIRILGPNIFGLCYTPKRLNATFGPQDVIPGSIALVSQSGALGIALMGWTIVEKVGLSALISLGNKADIDDADLLEWLRDDPNTSVILIYLEGVKDGRRFMEEARKTSVKKPVIVIKAGKTRRGMQAVASHTGSLAGMDSVYNAAFEQSGVLRAGSLEEAFDWARLFSTKKVSKGENTIIITNGGGVGVLATDACEELGVKLLDPTEDLKREFMAYMPPFGSPRNPVDITGQATHVEFEGAIDVVIRKDIINNIIVLYCQTAVADPIKLAEVLIKANKSTDKPIVAAMIGGEKVSEAMDILKREGFPVYPTPERAVSSMAAMIKWSMKRRVLEEKIG</sequence>
<feature type="domain" description="CoA-binding" evidence="4">
    <location>
        <begin position="4"/>
        <end position="99"/>
    </location>
</feature>
<dbReference type="SMART" id="SM00881">
    <property type="entry name" value="CoA_binding"/>
    <property type="match status" value="1"/>
</dbReference>
<dbReference type="InterPro" id="IPR003781">
    <property type="entry name" value="CoA-bd"/>
</dbReference>
<evidence type="ECO:0000313" key="6">
    <source>
        <dbReference type="EMBL" id="RZN58310.1"/>
    </source>
</evidence>
<dbReference type="AlphaFoldDB" id="A0A429GUY1"/>
<dbReference type="EMBL" id="RXII01000120">
    <property type="protein sequence ID" value="RZN58310.1"/>
    <property type="molecule type" value="Genomic_DNA"/>
</dbReference>
<reference evidence="6 8" key="2">
    <citation type="journal article" date="2019" name="Nat. Microbiol.">
        <title>Wide diversity of methane and short-chain alkane metabolisms in uncultured archaea.</title>
        <authorList>
            <person name="Borrel G."/>
            <person name="Adam P.S."/>
            <person name="McKay L.J."/>
            <person name="Chen L.X."/>
            <person name="Sierra-Garcia I.N."/>
            <person name="Sieber C.M."/>
            <person name="Letourneur Q."/>
            <person name="Ghozlane A."/>
            <person name="Andersen G.L."/>
            <person name="Li W.J."/>
            <person name="Hallam S.J."/>
            <person name="Muyzer G."/>
            <person name="de Oliveira V.M."/>
            <person name="Inskeep W.P."/>
            <person name="Banfield J.F."/>
            <person name="Gribaldo S."/>
        </authorList>
    </citation>
    <scope>NUCLEOTIDE SEQUENCE [LARGE SCALE GENOMIC DNA]</scope>
    <source>
        <strain evidence="6">NM4</strain>
    </source>
</reference>
<accession>A0A429GUY1</accession>
<dbReference type="Pfam" id="PF13607">
    <property type="entry name" value="Succ_CoA_lig"/>
    <property type="match status" value="1"/>
</dbReference>
<evidence type="ECO:0000313" key="5">
    <source>
        <dbReference type="EMBL" id="RSN77770.1"/>
    </source>
</evidence>
<dbReference type="RefSeq" id="WP_125670384.1">
    <property type="nucleotide sequence ID" value="NZ_RCOS01000027.1"/>
</dbReference>
<evidence type="ECO:0000256" key="1">
    <source>
        <dbReference type="ARBA" id="ARBA00022598"/>
    </source>
</evidence>
<dbReference type="EMBL" id="RCOS01000027">
    <property type="protein sequence ID" value="RSN77770.1"/>
    <property type="molecule type" value="Genomic_DNA"/>
</dbReference>
<evidence type="ECO:0000256" key="2">
    <source>
        <dbReference type="ARBA" id="ARBA00022741"/>
    </source>
</evidence>
<dbReference type="Gene3D" id="3.40.50.720">
    <property type="entry name" value="NAD(P)-binding Rossmann-like Domain"/>
    <property type="match status" value="1"/>
</dbReference>
<proteinExistence type="predicted"/>
<dbReference type="Pfam" id="PF13380">
    <property type="entry name" value="CoA_binding_2"/>
    <property type="match status" value="1"/>
</dbReference>
<evidence type="ECO:0000259" key="4">
    <source>
        <dbReference type="SMART" id="SM00881"/>
    </source>
</evidence>
<dbReference type="SUPFAM" id="SSF52210">
    <property type="entry name" value="Succinyl-CoA synthetase domains"/>
    <property type="match status" value="2"/>
</dbReference>
<keyword evidence="2" id="KW-0547">Nucleotide-binding</keyword>
<evidence type="ECO:0000313" key="7">
    <source>
        <dbReference type="Proteomes" id="UP000277582"/>
    </source>
</evidence>
<comment type="caution">
    <text evidence="5">The sequence shown here is derived from an EMBL/GenBank/DDBJ whole genome shotgun (WGS) entry which is preliminary data.</text>
</comment>
<dbReference type="Pfam" id="PF19045">
    <property type="entry name" value="Ligase_CoA_2"/>
    <property type="match status" value="1"/>
</dbReference>
<evidence type="ECO:0000313" key="8">
    <source>
        <dbReference type="Proteomes" id="UP000316217"/>
    </source>
</evidence>
<dbReference type="InterPro" id="IPR051538">
    <property type="entry name" value="Acyl-CoA_Synth/Transferase"/>
</dbReference>
<dbReference type="GO" id="GO:0005524">
    <property type="term" value="F:ATP binding"/>
    <property type="evidence" value="ECO:0007669"/>
    <property type="project" value="UniProtKB-KW"/>
</dbReference>